<dbReference type="EMBL" id="CAJVCH010202372">
    <property type="protein sequence ID" value="CAG7730904.1"/>
    <property type="molecule type" value="Genomic_DNA"/>
</dbReference>
<feature type="chain" id="PRO_5035298322" evidence="2">
    <location>
        <begin position="21"/>
        <end position="53"/>
    </location>
</feature>
<name>A0A8J2K3Z6_9HEXA</name>
<dbReference type="Proteomes" id="UP000708208">
    <property type="component" value="Unassembled WGS sequence"/>
</dbReference>
<comment type="caution">
    <text evidence="3">The sequence shown here is derived from an EMBL/GenBank/DDBJ whole genome shotgun (WGS) entry which is preliminary data.</text>
</comment>
<feature type="region of interest" description="Disordered" evidence="1">
    <location>
        <begin position="29"/>
        <end position="53"/>
    </location>
</feature>
<organism evidence="3 4">
    <name type="scientific">Allacma fusca</name>
    <dbReference type="NCBI Taxonomy" id="39272"/>
    <lineage>
        <taxon>Eukaryota</taxon>
        <taxon>Metazoa</taxon>
        <taxon>Ecdysozoa</taxon>
        <taxon>Arthropoda</taxon>
        <taxon>Hexapoda</taxon>
        <taxon>Collembola</taxon>
        <taxon>Symphypleona</taxon>
        <taxon>Sminthuridae</taxon>
        <taxon>Allacma</taxon>
    </lineage>
</organism>
<accession>A0A8J2K3Z6</accession>
<protein>
    <submittedName>
        <fullName evidence="3">Uncharacterized protein</fullName>
    </submittedName>
</protein>
<evidence type="ECO:0000313" key="4">
    <source>
        <dbReference type="Proteomes" id="UP000708208"/>
    </source>
</evidence>
<feature type="compositionally biased region" description="Polar residues" evidence="1">
    <location>
        <begin position="29"/>
        <end position="42"/>
    </location>
</feature>
<keyword evidence="2" id="KW-0732">Signal</keyword>
<evidence type="ECO:0000256" key="2">
    <source>
        <dbReference type="SAM" id="SignalP"/>
    </source>
</evidence>
<evidence type="ECO:0000313" key="3">
    <source>
        <dbReference type="EMBL" id="CAG7730904.1"/>
    </source>
</evidence>
<keyword evidence="4" id="KW-1185">Reference proteome</keyword>
<dbReference type="AlphaFoldDB" id="A0A8J2K3Z6"/>
<reference evidence="3" key="1">
    <citation type="submission" date="2021-06" db="EMBL/GenBank/DDBJ databases">
        <authorList>
            <person name="Hodson N. C."/>
            <person name="Mongue J. A."/>
            <person name="Jaron S. K."/>
        </authorList>
    </citation>
    <scope>NUCLEOTIDE SEQUENCE</scope>
</reference>
<sequence>MLWLLLYGILYVDLHLNISALEEVNCTETAKQTPAVNPSNATAPHCGKSVQGE</sequence>
<evidence type="ECO:0000256" key="1">
    <source>
        <dbReference type="SAM" id="MobiDB-lite"/>
    </source>
</evidence>
<gene>
    <name evidence="3" type="ORF">AFUS01_LOCUS19519</name>
</gene>
<proteinExistence type="predicted"/>
<feature type="signal peptide" evidence="2">
    <location>
        <begin position="1"/>
        <end position="20"/>
    </location>
</feature>